<dbReference type="PANTHER" id="PTHR37017">
    <property type="entry name" value="AB HYDROLASE-1 DOMAIN-CONTAINING PROTEIN-RELATED"/>
    <property type="match status" value="1"/>
</dbReference>
<sequence>MAAPTIVLVHGAFADSASWAPVTRELLDRGHTVLVPPVYNRSLAEDAASIRAVAEHVDGPVVLAGHSYGGAVITVAGEAENVVGLVYVSGYVLEVGESLGQLQGGFPDSDLAANLVYTPYPVAGAEDGTDVSVAIDAFPQVFAAGVDPRVAEVLAVSQRPLSGAAFGEPASAAAWKTTPAWAIVSSDDHTINPEVERFGYSRAGITDVTELAAPHLVMQTHPKDVADVIERAVAATSATDAAA</sequence>
<reference evidence="2" key="1">
    <citation type="submission" date="2022-09" db="EMBL/GenBank/DDBJ databases">
        <title>Taxonomy of Curtobacterium flaccumfaciens.</title>
        <authorList>
            <person name="Osdaghi E."/>
            <person name="Taghavi S.M."/>
            <person name="Hamidizade M."/>
            <person name="Abachi H."/>
            <person name="Fazliarab A."/>
            <person name="Baeyen S."/>
            <person name="Portier P."/>
            <person name="Van Vaerenbergh J."/>
            <person name="Jacques M.-A."/>
        </authorList>
    </citation>
    <scope>NUCLEOTIDE SEQUENCE</scope>
    <source>
        <strain evidence="2">AGQB46</strain>
    </source>
</reference>
<dbReference type="AlphaFoldDB" id="A0A9Q9T3V2"/>
<accession>A0A9Q9T3V2</accession>
<dbReference type="SUPFAM" id="SSF53474">
    <property type="entry name" value="alpha/beta-Hydrolases"/>
    <property type="match status" value="1"/>
</dbReference>
<organism evidence="2 3">
    <name type="scientific">Curtobacterium poinsettiae</name>
    <dbReference type="NCBI Taxonomy" id="159612"/>
    <lineage>
        <taxon>Bacteria</taxon>
        <taxon>Bacillati</taxon>
        <taxon>Actinomycetota</taxon>
        <taxon>Actinomycetes</taxon>
        <taxon>Micrococcales</taxon>
        <taxon>Microbacteriaceae</taxon>
        <taxon>Curtobacterium</taxon>
    </lineage>
</organism>
<evidence type="ECO:0000259" key="1">
    <source>
        <dbReference type="Pfam" id="PF12697"/>
    </source>
</evidence>
<dbReference type="GO" id="GO:0016787">
    <property type="term" value="F:hydrolase activity"/>
    <property type="evidence" value="ECO:0007669"/>
    <property type="project" value="UniProtKB-KW"/>
</dbReference>
<keyword evidence="2" id="KW-0378">Hydrolase</keyword>
<evidence type="ECO:0000313" key="2">
    <source>
        <dbReference type="EMBL" id="UYC81984.1"/>
    </source>
</evidence>
<dbReference type="RefSeq" id="WP_071248357.1">
    <property type="nucleotide sequence ID" value="NZ_CP106879.1"/>
</dbReference>
<dbReference type="Pfam" id="PF12697">
    <property type="entry name" value="Abhydrolase_6"/>
    <property type="match status" value="1"/>
</dbReference>
<dbReference type="Gene3D" id="3.40.50.1820">
    <property type="entry name" value="alpha/beta hydrolase"/>
    <property type="match status" value="1"/>
</dbReference>
<protein>
    <submittedName>
        <fullName evidence="2">Alpha/beta hydrolase</fullName>
    </submittedName>
</protein>
<name>A0A9Q9T3V2_9MICO</name>
<dbReference type="InterPro" id="IPR000073">
    <property type="entry name" value="AB_hydrolase_1"/>
</dbReference>
<dbReference type="InterPro" id="IPR052897">
    <property type="entry name" value="Sec-Metab_Biosynth_Hydrolase"/>
</dbReference>
<dbReference type="KEGG" id="cpoi:OE229_05835"/>
<gene>
    <name evidence="2" type="ORF">OE229_05835</name>
</gene>
<dbReference type="GeneID" id="92888948"/>
<proteinExistence type="predicted"/>
<dbReference type="PANTHER" id="PTHR37017:SF11">
    <property type="entry name" value="ESTERASE_LIPASE_THIOESTERASE DOMAIN-CONTAINING PROTEIN"/>
    <property type="match status" value="1"/>
</dbReference>
<feature type="domain" description="AB hydrolase-1" evidence="1">
    <location>
        <begin position="6"/>
        <end position="228"/>
    </location>
</feature>
<evidence type="ECO:0000313" key="3">
    <source>
        <dbReference type="Proteomes" id="UP001062223"/>
    </source>
</evidence>
<dbReference type="Proteomes" id="UP001062223">
    <property type="component" value="Chromosome"/>
</dbReference>
<dbReference type="InterPro" id="IPR029058">
    <property type="entry name" value="AB_hydrolase_fold"/>
</dbReference>
<dbReference type="EMBL" id="CP106879">
    <property type="protein sequence ID" value="UYC81984.1"/>
    <property type="molecule type" value="Genomic_DNA"/>
</dbReference>